<evidence type="ECO:0000313" key="2">
    <source>
        <dbReference type="Proteomes" id="UP001172687"/>
    </source>
</evidence>
<name>A0ABT8HLF0_MYCAO</name>
<evidence type="ECO:0000313" key="1">
    <source>
        <dbReference type="EMBL" id="MDN4521375.1"/>
    </source>
</evidence>
<accession>A0ABT8HLF0</accession>
<keyword evidence="2" id="KW-1185">Reference proteome</keyword>
<reference evidence="1" key="1">
    <citation type="submission" date="2023-07" db="EMBL/GenBank/DDBJ databases">
        <title>Degradation of tert-butanol by M. austroafricanum TBA100.</title>
        <authorList>
            <person name="Helbich S."/>
            <person name="Vainshtein Y."/>
        </authorList>
    </citation>
    <scope>NUCLEOTIDE SEQUENCE</scope>
    <source>
        <strain evidence="1">TBA100</strain>
    </source>
</reference>
<dbReference type="Proteomes" id="UP001172687">
    <property type="component" value="Unassembled WGS sequence"/>
</dbReference>
<dbReference type="RefSeq" id="WP_301161771.1">
    <property type="nucleotide sequence ID" value="NZ_JAUHTC010000091.1"/>
</dbReference>
<gene>
    <name evidence="1" type="ORF">QYF68_26655</name>
</gene>
<dbReference type="EMBL" id="JAUHTC010000091">
    <property type="protein sequence ID" value="MDN4521375.1"/>
    <property type="molecule type" value="Genomic_DNA"/>
</dbReference>
<comment type="caution">
    <text evidence="1">The sequence shown here is derived from an EMBL/GenBank/DDBJ whole genome shotgun (WGS) entry which is preliminary data.</text>
</comment>
<protein>
    <submittedName>
        <fullName evidence="1">Uncharacterized protein</fullName>
    </submittedName>
</protein>
<sequence length="137" mass="15979">MSIEIRHVITGDCDCGTPKFSWEHSEDHEHYWECDYGRIPSFDIKNPAPLIISSRDWVHRVFAMGECRIGDRLDVITVVPVPDERGEINENSGVRMFQRTDYGGRSWTWELEPAHWADPATRHNSAHMLIYLGRWPD</sequence>
<proteinExistence type="predicted"/>
<organism evidence="1 2">
    <name type="scientific">Mycolicibacterium austroafricanum</name>
    <name type="common">Mycobacterium austroafricanum</name>
    <dbReference type="NCBI Taxonomy" id="39687"/>
    <lineage>
        <taxon>Bacteria</taxon>
        <taxon>Bacillati</taxon>
        <taxon>Actinomycetota</taxon>
        <taxon>Actinomycetes</taxon>
        <taxon>Mycobacteriales</taxon>
        <taxon>Mycobacteriaceae</taxon>
        <taxon>Mycolicibacterium</taxon>
    </lineage>
</organism>